<feature type="binding site" evidence="3">
    <location>
        <position position="156"/>
    </location>
    <ligand>
        <name>substrate</name>
    </ligand>
</feature>
<dbReference type="CDD" id="cd02598">
    <property type="entry name" value="HAD_BPGM"/>
    <property type="match status" value="1"/>
</dbReference>
<reference evidence="6 7" key="1">
    <citation type="submission" date="2020-04" db="EMBL/GenBank/DDBJ databases">
        <title>Genome sequencing of novel species.</title>
        <authorList>
            <person name="Heo J."/>
            <person name="Kim S.-J."/>
            <person name="Kim J.-S."/>
            <person name="Hong S.-B."/>
            <person name="Kwon S.-W."/>
        </authorList>
    </citation>
    <scope>NUCLEOTIDE SEQUENCE [LARGE SCALE GENOMIC DNA]</scope>
    <source>
        <strain evidence="6 7">MFER-1</strain>
    </source>
</reference>
<dbReference type="InterPro" id="IPR023198">
    <property type="entry name" value="PGP-like_dom2"/>
</dbReference>
<evidence type="ECO:0000256" key="5">
    <source>
        <dbReference type="PIRSR" id="PIRSR610972-4"/>
    </source>
</evidence>
<feature type="binding site" evidence="3">
    <location>
        <begin position="20"/>
        <end position="22"/>
    </location>
    <ligand>
        <name>substrate</name>
    </ligand>
</feature>
<dbReference type="AlphaFoldDB" id="A0A7Z2VRF0"/>
<dbReference type="NCBIfam" id="TIGR02009">
    <property type="entry name" value="PGMB-YQAB-SF"/>
    <property type="match status" value="1"/>
</dbReference>
<dbReference type="InterPro" id="IPR023214">
    <property type="entry name" value="HAD_sf"/>
</dbReference>
<dbReference type="Pfam" id="PF00702">
    <property type="entry name" value="Hydrolase"/>
    <property type="match status" value="1"/>
</dbReference>
<evidence type="ECO:0000256" key="1">
    <source>
        <dbReference type="ARBA" id="ARBA00006171"/>
    </source>
</evidence>
<feature type="active site" description="Nucleophile" evidence="2">
    <location>
        <position position="20"/>
    </location>
</feature>
<feature type="binding site" evidence="3">
    <location>
        <position position="36"/>
    </location>
    <ligand>
        <name>substrate</name>
    </ligand>
</feature>
<feature type="binding site" evidence="3">
    <location>
        <begin position="125"/>
        <end position="129"/>
    </location>
    <ligand>
        <name>substrate</name>
    </ligand>
</feature>
<comment type="similarity">
    <text evidence="1">Belongs to the HAD-like hydrolase superfamily. CbbY/CbbZ/Gph/YieH family.</text>
</comment>
<evidence type="ECO:0000313" key="7">
    <source>
        <dbReference type="Proteomes" id="UP000502248"/>
    </source>
</evidence>
<feature type="binding site" evidence="4">
    <location>
        <position position="181"/>
    </location>
    <ligand>
        <name>Mg(2+)</name>
        <dbReference type="ChEBI" id="CHEBI:18420"/>
    </ligand>
</feature>
<dbReference type="InterPro" id="IPR010972">
    <property type="entry name" value="Beta-PGM"/>
</dbReference>
<dbReference type="PRINTS" id="PR00413">
    <property type="entry name" value="HADHALOGNASE"/>
</dbReference>
<dbReference type="GO" id="GO:0005975">
    <property type="term" value="P:carbohydrate metabolic process"/>
    <property type="evidence" value="ECO:0007669"/>
    <property type="project" value="InterPro"/>
</dbReference>
<organism evidence="6 7">
    <name type="scientific">Cohnella herbarum</name>
    <dbReference type="NCBI Taxonomy" id="2728023"/>
    <lineage>
        <taxon>Bacteria</taxon>
        <taxon>Bacillati</taxon>
        <taxon>Bacillota</taxon>
        <taxon>Bacilli</taxon>
        <taxon>Bacillales</taxon>
        <taxon>Paenibacillaceae</taxon>
        <taxon>Cohnella</taxon>
    </lineage>
</organism>
<evidence type="ECO:0000256" key="3">
    <source>
        <dbReference type="PIRSR" id="PIRSR610972-2"/>
    </source>
</evidence>
<feature type="binding site" evidence="4">
    <location>
        <position position="180"/>
    </location>
    <ligand>
        <name>Mg(2+)</name>
        <dbReference type="ChEBI" id="CHEBI:18420"/>
    </ligand>
</feature>
<gene>
    <name evidence="6" type="primary">pgmB</name>
    <name evidence="6" type="ORF">HH215_11940</name>
</gene>
<dbReference type="NCBIfam" id="TIGR01990">
    <property type="entry name" value="bPGM"/>
    <property type="match status" value="1"/>
</dbReference>
<dbReference type="SFLD" id="SFLDG01129">
    <property type="entry name" value="C1.5:_HAD__Beta-PGM__Phosphata"/>
    <property type="match status" value="1"/>
</dbReference>
<evidence type="ECO:0000256" key="2">
    <source>
        <dbReference type="PIRSR" id="PIRSR610972-1"/>
    </source>
</evidence>
<dbReference type="EMBL" id="CP051680">
    <property type="protein sequence ID" value="QJD88113.1"/>
    <property type="molecule type" value="Genomic_DNA"/>
</dbReference>
<dbReference type="Proteomes" id="UP000502248">
    <property type="component" value="Chromosome"/>
</dbReference>
<feature type="binding site" evidence="4">
    <location>
        <position position="22"/>
    </location>
    <ligand>
        <name>Mg(2+)</name>
        <dbReference type="ChEBI" id="CHEBI:18420"/>
    </ligand>
</feature>
<feature type="site" description="Important for catalytic activity and assists the phosphoryl transfer reaction to Asp8 by balancing charge and orienting the reacting groups" evidence="5">
    <location>
        <position position="156"/>
    </location>
</feature>
<dbReference type="InterPro" id="IPR010976">
    <property type="entry name" value="B-phosphoglucomutase_hydrolase"/>
</dbReference>
<sequence>MRGREEVTDLLANFRGALFDLDGVLVDTAKYHYLAWKQLAEQWGFEFTESDNERLKGVSRMRSLDIVLEIGGIRLTEDEKLRKADEKNEQYLQYIRQMDESELLPGAREYLLRLRESGVKIALGSASKNATFILEKVGIAELFDAVVDGTKVSKAKPDPEVFEAGCRELGLLPGECVVFEDAEAGVQAAIAAGMYVVGIGSPAILGRANRVIGGLYELVG</sequence>
<comment type="cofactor">
    <cofactor evidence="4">
        <name>Mg(2+)</name>
        <dbReference type="ChEBI" id="CHEBI:18420"/>
    </cofactor>
    <text evidence="4">Binds 2 magnesium ions per subunit.</text>
</comment>
<dbReference type="SFLD" id="SFLDS00003">
    <property type="entry name" value="Haloacid_Dehalogenase"/>
    <property type="match status" value="1"/>
</dbReference>
<feature type="binding site" evidence="3">
    <location>
        <position position="87"/>
    </location>
    <ligand>
        <name>substrate</name>
    </ligand>
</feature>
<dbReference type="Gene3D" id="1.10.150.240">
    <property type="entry name" value="Putative phosphatase, domain 2"/>
    <property type="match status" value="1"/>
</dbReference>
<keyword evidence="4" id="KW-0460">Magnesium</keyword>
<dbReference type="Gene3D" id="3.40.50.1000">
    <property type="entry name" value="HAD superfamily/HAD-like"/>
    <property type="match status" value="1"/>
</dbReference>
<dbReference type="InterPro" id="IPR051806">
    <property type="entry name" value="HAD-like_SPP"/>
</dbReference>
<feature type="active site" description="Proton donor/acceptor" evidence="2">
    <location>
        <position position="22"/>
    </location>
</feature>
<keyword evidence="6" id="KW-0413">Isomerase</keyword>
<feature type="site" description="Important for catalytic activity and assists the phosphoryl transfer reaction to Asp8 by balancing charge and orienting the reacting groups" evidence="5">
    <location>
        <position position="125"/>
    </location>
</feature>
<dbReference type="SUPFAM" id="SSF56784">
    <property type="entry name" value="HAD-like"/>
    <property type="match status" value="1"/>
</dbReference>
<evidence type="ECO:0000256" key="4">
    <source>
        <dbReference type="PIRSR" id="PIRSR610972-3"/>
    </source>
</evidence>
<dbReference type="InterPro" id="IPR036412">
    <property type="entry name" value="HAD-like_sf"/>
</dbReference>
<name>A0A7Z2VRF0_9BACL</name>
<proteinExistence type="inferred from homology"/>
<dbReference type="NCBIfam" id="TIGR01509">
    <property type="entry name" value="HAD-SF-IA-v3"/>
    <property type="match status" value="1"/>
</dbReference>
<keyword evidence="4" id="KW-0479">Metal-binding</keyword>
<dbReference type="GO" id="GO:0008801">
    <property type="term" value="F:beta-phosphoglucomutase activity"/>
    <property type="evidence" value="ECO:0007669"/>
    <property type="project" value="UniProtKB-EC"/>
</dbReference>
<keyword evidence="7" id="KW-1185">Reference proteome</keyword>
<dbReference type="GO" id="GO:0050308">
    <property type="term" value="F:sugar-phosphatase activity"/>
    <property type="evidence" value="ECO:0007669"/>
    <property type="project" value="TreeGrafter"/>
</dbReference>
<feature type="binding site" evidence="4">
    <location>
        <position position="20"/>
    </location>
    <ligand>
        <name>Mg(2+)</name>
        <dbReference type="ChEBI" id="CHEBI:18420"/>
    </ligand>
</feature>
<feature type="binding site" evidence="3">
    <location>
        <begin position="55"/>
        <end position="60"/>
    </location>
    <ligand>
        <name>substrate</name>
    </ligand>
</feature>
<accession>A0A7Z2VRF0</accession>
<evidence type="ECO:0000313" key="6">
    <source>
        <dbReference type="EMBL" id="QJD88113.1"/>
    </source>
</evidence>
<dbReference type="PANTHER" id="PTHR43481:SF4">
    <property type="entry name" value="GLYCEROL-1-PHOSPHATE PHOSPHOHYDROLASE 1-RELATED"/>
    <property type="match status" value="1"/>
</dbReference>
<dbReference type="KEGG" id="cheb:HH215_11940"/>
<protein>
    <submittedName>
        <fullName evidence="6">Beta-phosphoglucomutase</fullName>
        <ecNumber evidence="6">5.4.2.6</ecNumber>
    </submittedName>
</protein>
<feature type="binding site" evidence="3">
    <location>
        <position position="63"/>
    </location>
    <ligand>
        <name>substrate</name>
    </ligand>
</feature>
<dbReference type="InterPro" id="IPR006439">
    <property type="entry name" value="HAD-SF_hydro_IA"/>
</dbReference>
<dbReference type="PANTHER" id="PTHR43481">
    <property type="entry name" value="FRUCTOSE-1-PHOSPHATE PHOSPHATASE"/>
    <property type="match status" value="1"/>
</dbReference>
<dbReference type="EC" id="5.4.2.6" evidence="6"/>
<dbReference type="SFLD" id="SFLDG01135">
    <property type="entry name" value="C1.5.6:_HAD__Beta-PGM__Phospha"/>
    <property type="match status" value="1"/>
</dbReference>
<dbReference type="GO" id="GO:0000287">
    <property type="term" value="F:magnesium ion binding"/>
    <property type="evidence" value="ECO:0007669"/>
    <property type="project" value="InterPro"/>
</dbReference>